<organism evidence="3 4">
    <name type="scientific">Microtetraspora glauca</name>
    <dbReference type="NCBI Taxonomy" id="1996"/>
    <lineage>
        <taxon>Bacteria</taxon>
        <taxon>Bacillati</taxon>
        <taxon>Actinomycetota</taxon>
        <taxon>Actinomycetes</taxon>
        <taxon>Streptosporangiales</taxon>
        <taxon>Streptosporangiaceae</taxon>
        <taxon>Microtetraspora</taxon>
    </lineage>
</organism>
<dbReference type="EMBL" id="JBFALK010000048">
    <property type="protein sequence ID" value="MEV0975174.1"/>
    <property type="molecule type" value="Genomic_DNA"/>
</dbReference>
<accession>A0ABV3GU93</accession>
<keyword evidence="3" id="KW-0067">ATP-binding</keyword>
<name>A0ABV3GU93_MICGL</name>
<dbReference type="EC" id="2.7.13.3" evidence="3"/>
<keyword evidence="3" id="KW-0808">Transferase</keyword>
<dbReference type="PANTHER" id="PTHR35526">
    <property type="entry name" value="ANTI-SIGMA-F FACTOR RSBW-RELATED"/>
    <property type="match status" value="1"/>
</dbReference>
<dbReference type="SUPFAM" id="SSF55874">
    <property type="entry name" value="ATPase domain of HSP90 chaperone/DNA topoisomerase II/histidine kinase"/>
    <property type="match status" value="1"/>
</dbReference>
<sequence length="145" mass="15844">MPDAESSPDSIEELELDSSVDSIIKAGEIATHFARRVGLNEDDCYRLGLAVHEAVANAVIHGNRYAPDKRIHLRISARPDRVTVTIRDEGEGFDSSSAADAPITGNLSRSGRGLLLIRELVDELSARHHDDSPGTELCLTKHVRH</sequence>
<gene>
    <name evidence="3" type="ORF">AB0I59_41855</name>
</gene>
<evidence type="ECO:0000313" key="3">
    <source>
        <dbReference type="EMBL" id="MEV0975174.1"/>
    </source>
</evidence>
<comment type="caution">
    <text evidence="3">The sequence shown here is derived from an EMBL/GenBank/DDBJ whole genome shotgun (WGS) entry which is preliminary data.</text>
</comment>
<evidence type="ECO:0000259" key="2">
    <source>
        <dbReference type="Pfam" id="PF13581"/>
    </source>
</evidence>
<evidence type="ECO:0000313" key="4">
    <source>
        <dbReference type="Proteomes" id="UP001551675"/>
    </source>
</evidence>
<keyword evidence="4" id="KW-1185">Reference proteome</keyword>
<feature type="domain" description="Histidine kinase/HSP90-like ATPase" evidence="2">
    <location>
        <begin position="20"/>
        <end position="141"/>
    </location>
</feature>
<dbReference type="GO" id="GO:0005524">
    <property type="term" value="F:ATP binding"/>
    <property type="evidence" value="ECO:0007669"/>
    <property type="project" value="UniProtKB-KW"/>
</dbReference>
<dbReference type="CDD" id="cd16936">
    <property type="entry name" value="HATPase_RsbW-like"/>
    <property type="match status" value="1"/>
</dbReference>
<dbReference type="InterPro" id="IPR036890">
    <property type="entry name" value="HATPase_C_sf"/>
</dbReference>
<keyword evidence="1" id="KW-0723">Serine/threonine-protein kinase</keyword>
<dbReference type="RefSeq" id="WP_061260719.1">
    <property type="nucleotide sequence ID" value="NZ_JBFALK010000048.1"/>
</dbReference>
<evidence type="ECO:0000256" key="1">
    <source>
        <dbReference type="ARBA" id="ARBA00022527"/>
    </source>
</evidence>
<protein>
    <submittedName>
        <fullName evidence="3">ATP-binding protein</fullName>
        <ecNumber evidence="3">2.7.13.3</ecNumber>
    </submittedName>
</protein>
<dbReference type="InterPro" id="IPR003594">
    <property type="entry name" value="HATPase_dom"/>
</dbReference>
<reference evidence="3 4" key="1">
    <citation type="submission" date="2024-06" db="EMBL/GenBank/DDBJ databases">
        <title>The Natural Products Discovery Center: Release of the First 8490 Sequenced Strains for Exploring Actinobacteria Biosynthetic Diversity.</title>
        <authorList>
            <person name="Kalkreuter E."/>
            <person name="Kautsar S.A."/>
            <person name="Yang D."/>
            <person name="Bader C.D."/>
            <person name="Teijaro C.N."/>
            <person name="Fluegel L."/>
            <person name="Davis C.M."/>
            <person name="Simpson J.R."/>
            <person name="Lauterbach L."/>
            <person name="Steele A.D."/>
            <person name="Gui C."/>
            <person name="Meng S."/>
            <person name="Li G."/>
            <person name="Viehrig K."/>
            <person name="Ye F."/>
            <person name="Su P."/>
            <person name="Kiefer A.F."/>
            <person name="Nichols A."/>
            <person name="Cepeda A.J."/>
            <person name="Yan W."/>
            <person name="Fan B."/>
            <person name="Jiang Y."/>
            <person name="Adhikari A."/>
            <person name="Zheng C.-J."/>
            <person name="Schuster L."/>
            <person name="Cowan T.M."/>
            <person name="Smanski M.J."/>
            <person name="Chevrette M.G."/>
            <person name="De Carvalho L.P.S."/>
            <person name="Shen B."/>
        </authorList>
    </citation>
    <scope>NUCLEOTIDE SEQUENCE [LARGE SCALE GENOMIC DNA]</scope>
    <source>
        <strain evidence="3 4">NPDC050100</strain>
    </source>
</reference>
<dbReference type="Pfam" id="PF13581">
    <property type="entry name" value="HATPase_c_2"/>
    <property type="match status" value="1"/>
</dbReference>
<dbReference type="Proteomes" id="UP001551675">
    <property type="component" value="Unassembled WGS sequence"/>
</dbReference>
<dbReference type="GO" id="GO:0004673">
    <property type="term" value="F:protein histidine kinase activity"/>
    <property type="evidence" value="ECO:0007669"/>
    <property type="project" value="UniProtKB-EC"/>
</dbReference>
<dbReference type="Gene3D" id="3.30.565.10">
    <property type="entry name" value="Histidine kinase-like ATPase, C-terminal domain"/>
    <property type="match status" value="1"/>
</dbReference>
<dbReference type="InterPro" id="IPR050267">
    <property type="entry name" value="Anti-sigma-factor_SerPK"/>
</dbReference>
<keyword evidence="3" id="KW-0547">Nucleotide-binding</keyword>
<dbReference type="PANTHER" id="PTHR35526:SF3">
    <property type="entry name" value="ANTI-SIGMA-F FACTOR RSBW"/>
    <property type="match status" value="1"/>
</dbReference>
<keyword evidence="1" id="KW-0418">Kinase</keyword>
<proteinExistence type="predicted"/>